<reference evidence="6 7" key="1">
    <citation type="journal article" date="2019" name="Sci. Data">
        <title>Hybrid genome assembly and annotation of Danionella translucida.</title>
        <authorList>
            <person name="Kadobianskyi M."/>
            <person name="Schulze L."/>
            <person name="Schuelke M."/>
            <person name="Judkewitz B."/>
        </authorList>
    </citation>
    <scope>NUCLEOTIDE SEQUENCE [LARGE SCALE GENOMIC DNA]</scope>
    <source>
        <strain evidence="6 7">Bolton</strain>
    </source>
</reference>
<protein>
    <recommendedName>
        <fullName evidence="4">NADP-dependent oxidoreductase domain-containing protein 1</fullName>
    </recommendedName>
</protein>
<dbReference type="SUPFAM" id="SSF51735">
    <property type="entry name" value="NAD(P)-binding Rossmann-fold domains"/>
    <property type="match status" value="1"/>
</dbReference>
<evidence type="ECO:0000259" key="5">
    <source>
        <dbReference type="Pfam" id="PF03807"/>
    </source>
</evidence>
<dbReference type="STRING" id="623744.A0A553MYX4"/>
<organism evidence="6 7">
    <name type="scientific">Danionella cerebrum</name>
    <dbReference type="NCBI Taxonomy" id="2873325"/>
    <lineage>
        <taxon>Eukaryota</taxon>
        <taxon>Metazoa</taxon>
        <taxon>Chordata</taxon>
        <taxon>Craniata</taxon>
        <taxon>Vertebrata</taxon>
        <taxon>Euteleostomi</taxon>
        <taxon>Actinopterygii</taxon>
        <taxon>Neopterygii</taxon>
        <taxon>Teleostei</taxon>
        <taxon>Ostariophysi</taxon>
        <taxon>Cypriniformes</taxon>
        <taxon>Danionidae</taxon>
        <taxon>Danioninae</taxon>
        <taxon>Danionella</taxon>
    </lineage>
</organism>
<dbReference type="PANTHER" id="PTHR11645:SF58">
    <property type="entry name" value="NADP-DEPENDENT OXIDOREDUCTASE DOMAIN-CONTAINING PROTEIN 1"/>
    <property type="match status" value="1"/>
</dbReference>
<proteinExistence type="inferred from homology"/>
<dbReference type="Proteomes" id="UP000316079">
    <property type="component" value="Unassembled WGS sequence"/>
</dbReference>
<name>A0A553MYX4_9TELE</name>
<keyword evidence="7" id="KW-1185">Reference proteome</keyword>
<dbReference type="AlphaFoldDB" id="A0A553MYX4"/>
<keyword evidence="2" id="KW-0560">Oxidoreductase</keyword>
<evidence type="ECO:0000256" key="4">
    <source>
        <dbReference type="ARBA" id="ARBA00072230"/>
    </source>
</evidence>
<evidence type="ECO:0000313" key="7">
    <source>
        <dbReference type="Proteomes" id="UP000316079"/>
    </source>
</evidence>
<dbReference type="FunFam" id="3.40.50.720:FF:000447">
    <property type="entry name" value="NADP dependent oxidoreductase domain containing 1"/>
    <property type="match status" value="1"/>
</dbReference>
<evidence type="ECO:0000256" key="1">
    <source>
        <dbReference type="ARBA" id="ARBA00005525"/>
    </source>
</evidence>
<comment type="caution">
    <text evidence="6">The sequence shown here is derived from an EMBL/GenBank/DDBJ whole genome shotgun (WGS) entry which is preliminary data.</text>
</comment>
<dbReference type="InterPro" id="IPR028939">
    <property type="entry name" value="P5C_Rdtase_cat_N"/>
</dbReference>
<dbReference type="OrthoDB" id="195672at2759"/>
<evidence type="ECO:0000256" key="3">
    <source>
        <dbReference type="ARBA" id="ARBA00054560"/>
    </source>
</evidence>
<dbReference type="InterPro" id="IPR036291">
    <property type="entry name" value="NAD(P)-bd_dom_sf"/>
</dbReference>
<accession>A0A553MYX4</accession>
<gene>
    <name evidence="6" type="ORF">DNTS_034199</name>
</gene>
<dbReference type="Gene3D" id="3.40.50.720">
    <property type="entry name" value="NAD(P)-binding Rossmann-like Domain"/>
    <property type="match status" value="1"/>
</dbReference>
<dbReference type="Pfam" id="PF03807">
    <property type="entry name" value="F420_oxidored"/>
    <property type="match status" value="1"/>
</dbReference>
<dbReference type="EMBL" id="SRMA01027194">
    <property type="protein sequence ID" value="TRY58355.1"/>
    <property type="molecule type" value="Genomic_DNA"/>
</dbReference>
<dbReference type="GO" id="GO:0004735">
    <property type="term" value="F:pyrroline-5-carboxylate reductase activity"/>
    <property type="evidence" value="ECO:0007669"/>
    <property type="project" value="TreeGrafter"/>
</dbReference>
<sequence>MDLTVNLPSLEFMAGLGQEEKELLFLRSRSAGLYICGCAHAVFVYKLFSLLRTNLSEESNSSSKPHLSVGILGGGHLGKQLAKVLLHSAKIRPRDMNVSTKRPETLGEISSLGVECYCDNLRLAKWADLLFLCVLPTDLPQVCSDLRCHLPPGCLLYAFTCATALNRLAMLLDHSFIIKPQYGFVACEEETVWSCHHRVMDALKDKAVISASNPFSMKGGLFLNNAWVPSVIYALLNICTTEKLSSQNSLRLLNELFHSKMFTNHSFVTSPNASQPDNCFPWISLVEVQSTQTPLSDLLSRNEALRDCISILYCNVLSTLENE</sequence>
<evidence type="ECO:0000313" key="6">
    <source>
        <dbReference type="EMBL" id="TRY58355.1"/>
    </source>
</evidence>
<dbReference type="PANTHER" id="PTHR11645">
    <property type="entry name" value="PYRROLINE-5-CARBOXYLATE REDUCTASE"/>
    <property type="match status" value="1"/>
</dbReference>
<feature type="domain" description="Pyrroline-5-carboxylate reductase catalytic N-terminal" evidence="5">
    <location>
        <begin position="69"/>
        <end position="146"/>
    </location>
</feature>
<comment type="similarity">
    <text evidence="1">Belongs to the pyrroline-5-carboxylate reductase family.</text>
</comment>
<dbReference type="GO" id="GO:0055129">
    <property type="term" value="P:L-proline biosynthetic process"/>
    <property type="evidence" value="ECO:0007669"/>
    <property type="project" value="TreeGrafter"/>
</dbReference>
<evidence type="ECO:0000256" key="2">
    <source>
        <dbReference type="ARBA" id="ARBA00023002"/>
    </source>
</evidence>
<comment type="function">
    <text evidence="3">Probable oxidoreductase.</text>
</comment>